<accession>A0A6A6U7W0</accession>
<proteinExistence type="predicted"/>
<evidence type="ECO:0000313" key="1">
    <source>
        <dbReference type="EMBL" id="KAF2667726.1"/>
    </source>
</evidence>
<protein>
    <submittedName>
        <fullName evidence="1">Uncharacterized protein</fullName>
    </submittedName>
</protein>
<dbReference type="AlphaFoldDB" id="A0A6A6U7W0"/>
<evidence type="ECO:0000313" key="2">
    <source>
        <dbReference type="Proteomes" id="UP000799302"/>
    </source>
</evidence>
<keyword evidence="2" id="KW-1185">Reference proteome</keyword>
<sequence length="112" mass="12147">MLQVLQVLQVLPSSASSRALPLALNGCLDASTAHPLRRPSSQQLPAAASCQLVPLPDWTRLDPVVTPVLSLPVTVQPVKMLHPPVRISESVQGPEIHFLLAPRLLVRRIFSP</sequence>
<gene>
    <name evidence="1" type="ORF">BT63DRAFT_426575</name>
</gene>
<dbReference type="Proteomes" id="UP000799302">
    <property type="component" value="Unassembled WGS sequence"/>
</dbReference>
<dbReference type="EMBL" id="MU004237">
    <property type="protein sequence ID" value="KAF2667726.1"/>
    <property type="molecule type" value="Genomic_DNA"/>
</dbReference>
<organism evidence="1 2">
    <name type="scientific">Microthyrium microscopicum</name>
    <dbReference type="NCBI Taxonomy" id="703497"/>
    <lineage>
        <taxon>Eukaryota</taxon>
        <taxon>Fungi</taxon>
        <taxon>Dikarya</taxon>
        <taxon>Ascomycota</taxon>
        <taxon>Pezizomycotina</taxon>
        <taxon>Dothideomycetes</taxon>
        <taxon>Dothideomycetes incertae sedis</taxon>
        <taxon>Microthyriales</taxon>
        <taxon>Microthyriaceae</taxon>
        <taxon>Microthyrium</taxon>
    </lineage>
</organism>
<reference evidence="1" key="1">
    <citation type="journal article" date="2020" name="Stud. Mycol.">
        <title>101 Dothideomycetes genomes: a test case for predicting lifestyles and emergence of pathogens.</title>
        <authorList>
            <person name="Haridas S."/>
            <person name="Albert R."/>
            <person name="Binder M."/>
            <person name="Bloem J."/>
            <person name="Labutti K."/>
            <person name="Salamov A."/>
            <person name="Andreopoulos B."/>
            <person name="Baker S."/>
            <person name="Barry K."/>
            <person name="Bills G."/>
            <person name="Bluhm B."/>
            <person name="Cannon C."/>
            <person name="Castanera R."/>
            <person name="Culley D."/>
            <person name="Daum C."/>
            <person name="Ezra D."/>
            <person name="Gonzalez J."/>
            <person name="Henrissat B."/>
            <person name="Kuo A."/>
            <person name="Liang C."/>
            <person name="Lipzen A."/>
            <person name="Lutzoni F."/>
            <person name="Magnuson J."/>
            <person name="Mondo S."/>
            <person name="Nolan M."/>
            <person name="Ohm R."/>
            <person name="Pangilinan J."/>
            <person name="Park H.-J."/>
            <person name="Ramirez L."/>
            <person name="Alfaro M."/>
            <person name="Sun H."/>
            <person name="Tritt A."/>
            <person name="Yoshinaga Y."/>
            <person name="Zwiers L.-H."/>
            <person name="Turgeon B."/>
            <person name="Goodwin S."/>
            <person name="Spatafora J."/>
            <person name="Crous P."/>
            <person name="Grigoriev I."/>
        </authorList>
    </citation>
    <scope>NUCLEOTIDE SEQUENCE</scope>
    <source>
        <strain evidence="1">CBS 115976</strain>
    </source>
</reference>
<name>A0A6A6U7W0_9PEZI</name>